<dbReference type="InterPro" id="IPR036388">
    <property type="entry name" value="WH-like_DNA-bd_sf"/>
</dbReference>
<dbReference type="InterPro" id="IPR000835">
    <property type="entry name" value="HTH_MarR-typ"/>
</dbReference>
<keyword evidence="3" id="KW-1185">Reference proteome</keyword>
<evidence type="ECO:0000313" key="2">
    <source>
        <dbReference type="EMBL" id="RIV34362.1"/>
    </source>
</evidence>
<dbReference type="OrthoDB" id="3177763at2"/>
<proteinExistence type="predicted"/>
<name>A0A418MPI2_9ACTN</name>
<dbReference type="Proteomes" id="UP000283832">
    <property type="component" value="Unassembled WGS sequence"/>
</dbReference>
<dbReference type="PANTHER" id="PTHR33164:SF43">
    <property type="entry name" value="HTH-TYPE TRANSCRIPTIONAL REPRESSOR YETL"/>
    <property type="match status" value="1"/>
</dbReference>
<dbReference type="Pfam" id="PF12802">
    <property type="entry name" value="MarR_2"/>
    <property type="match status" value="1"/>
</dbReference>
<organism evidence="2 3">
    <name type="scientific">Micromonospora radicis</name>
    <dbReference type="NCBI Taxonomy" id="1894971"/>
    <lineage>
        <taxon>Bacteria</taxon>
        <taxon>Bacillati</taxon>
        <taxon>Actinomycetota</taxon>
        <taxon>Actinomycetes</taxon>
        <taxon>Micromonosporales</taxon>
        <taxon>Micromonosporaceae</taxon>
        <taxon>Micromonospora</taxon>
    </lineage>
</organism>
<dbReference type="AlphaFoldDB" id="A0A418MPI2"/>
<dbReference type="InterPro" id="IPR039422">
    <property type="entry name" value="MarR/SlyA-like"/>
</dbReference>
<feature type="domain" description="HTH marR-type" evidence="1">
    <location>
        <begin position="1"/>
        <end position="126"/>
    </location>
</feature>
<dbReference type="SUPFAM" id="SSF46785">
    <property type="entry name" value="Winged helix' DNA-binding domain"/>
    <property type="match status" value="1"/>
</dbReference>
<comment type="caution">
    <text evidence="2">The sequence shown here is derived from an EMBL/GenBank/DDBJ whole genome shotgun (WGS) entry which is preliminary data.</text>
</comment>
<protein>
    <submittedName>
        <fullName evidence="2">MarR family transcriptional regulator</fullName>
    </submittedName>
</protein>
<evidence type="ECO:0000259" key="1">
    <source>
        <dbReference type="PROSITE" id="PS50995"/>
    </source>
</evidence>
<accession>A0A418MPI2</accession>
<dbReference type="PANTHER" id="PTHR33164">
    <property type="entry name" value="TRANSCRIPTIONAL REGULATOR, MARR FAMILY"/>
    <property type="match status" value="1"/>
</dbReference>
<dbReference type="EMBL" id="QXEC01000030">
    <property type="protein sequence ID" value="RIV34362.1"/>
    <property type="molecule type" value="Genomic_DNA"/>
</dbReference>
<dbReference type="Gene3D" id="1.10.10.10">
    <property type="entry name" value="Winged helix-like DNA-binding domain superfamily/Winged helix DNA-binding domain"/>
    <property type="match status" value="1"/>
</dbReference>
<dbReference type="PROSITE" id="PS50995">
    <property type="entry name" value="HTH_MARR_2"/>
    <property type="match status" value="1"/>
</dbReference>
<gene>
    <name evidence="2" type="ORF">D2L64_23365</name>
</gene>
<dbReference type="GO" id="GO:0006950">
    <property type="term" value="P:response to stress"/>
    <property type="evidence" value="ECO:0007669"/>
    <property type="project" value="TreeGrafter"/>
</dbReference>
<dbReference type="SMART" id="SM00347">
    <property type="entry name" value="HTH_MARR"/>
    <property type="match status" value="1"/>
</dbReference>
<dbReference type="InterPro" id="IPR036390">
    <property type="entry name" value="WH_DNA-bd_sf"/>
</dbReference>
<reference evidence="2 3" key="1">
    <citation type="submission" date="2018-08" db="EMBL/GenBank/DDBJ databases">
        <title>Jishengella sp. nov., isolated from a root of Azadirachta indica A. Juss. var. siamensis Valenton.</title>
        <authorList>
            <person name="Kuncharoen N."/>
            <person name="Tanasupawat S."/>
            <person name="Kudo T."/>
            <person name="Ohkuma M."/>
        </authorList>
    </citation>
    <scope>NUCLEOTIDE SEQUENCE [LARGE SCALE GENOMIC DNA]</scope>
    <source>
        <strain evidence="2 3">AZ1-13</strain>
    </source>
</reference>
<dbReference type="GO" id="GO:0003700">
    <property type="term" value="F:DNA-binding transcription factor activity"/>
    <property type="evidence" value="ECO:0007669"/>
    <property type="project" value="InterPro"/>
</dbReference>
<sequence>MRRADLALLAAKEPALRKVGVSGSLYAVLANLGVKPGLTGAELARLTGVTPQAIAPLVGKLIERGLIERRAHPRHANIQELHLTESGRRETARADRIMLHLDTHIRDSLGDQEYRQLRVLLDRVITSLPGWVPPPDGSS</sequence>
<evidence type="ECO:0000313" key="3">
    <source>
        <dbReference type="Proteomes" id="UP000283832"/>
    </source>
</evidence>